<sequence>MAASPAETRVYLFHLPAELYRQIASYLKKDTLKNLRVTCSTLSKLTPFIIDRVFISANSINLQVFRAIADSETFRHNVTEIVWDDARLSTGPEDMLEEDLFFVIGDPGTVVTDNGCPFWFKARRQDTDVPEFSGQRNPPDYNTLSVEASWDYYKNLLEDQCQILQTSTDIDALKYGLRRFPNLKRVTVTPSTHGNIGQPMYQTPMIRAFPCRFDYPLPKEWPFTKYGEPREAYAWIPDEDPDNFLESCESFYNCNPEEYRAKWRGIRVVLRTLVECGRDHNVTELIIGGTEILTGLNCRLFDQPCQEYDDLVTMLQRPGFRRLDLDLFTGLNEMHNWKSFRSGLLRKALSEAKELRHVSIRTTTNTAYGEVVSEWPGMVPDEPFPLRTVFPIHCWPKLEHFGISSIQVTNADVLSFLAALPYSARSVELSRLAWADEGEHYDTLLNNIRTKLDWCSRPAGERPRLHVTTPLIGEGLERGSYVEMDDAVHSFLYGDGKNPFKRCADGIQVGGGIQKNVFDLEVSVSYDSDWYKNTV</sequence>
<dbReference type="Proteomes" id="UP000265631">
    <property type="component" value="Unassembled WGS sequence"/>
</dbReference>
<proteinExistence type="predicted"/>
<organism evidence="2 3">
    <name type="scientific">Fusarium flagelliforme</name>
    <dbReference type="NCBI Taxonomy" id="2675880"/>
    <lineage>
        <taxon>Eukaryota</taxon>
        <taxon>Fungi</taxon>
        <taxon>Dikarya</taxon>
        <taxon>Ascomycota</taxon>
        <taxon>Pezizomycotina</taxon>
        <taxon>Sordariomycetes</taxon>
        <taxon>Hypocreomycetidae</taxon>
        <taxon>Hypocreales</taxon>
        <taxon>Nectriaceae</taxon>
        <taxon>Fusarium</taxon>
        <taxon>Fusarium incarnatum-equiseti species complex</taxon>
    </lineage>
</organism>
<comment type="caution">
    <text evidence="2">The sequence shown here is derived from an EMBL/GenBank/DDBJ whole genome shotgun (WGS) entry which is preliminary data.</text>
</comment>
<dbReference type="InterPro" id="IPR001810">
    <property type="entry name" value="F-box_dom"/>
</dbReference>
<evidence type="ECO:0000313" key="3">
    <source>
        <dbReference type="Proteomes" id="UP000265631"/>
    </source>
</evidence>
<reference evidence="2 3" key="1">
    <citation type="journal article" date="2018" name="PLoS Pathog.">
        <title>Evolution of structural diversity of trichothecenes, a family of toxins produced by plant pathogenic and entomopathogenic fungi.</title>
        <authorList>
            <person name="Proctor R.H."/>
            <person name="McCormick S.P."/>
            <person name="Kim H.S."/>
            <person name="Cardoza R.E."/>
            <person name="Stanley A.M."/>
            <person name="Lindo L."/>
            <person name="Kelly A."/>
            <person name="Brown D.W."/>
            <person name="Lee T."/>
            <person name="Vaughan M.M."/>
            <person name="Alexander N.J."/>
            <person name="Busman M."/>
            <person name="Gutierrez S."/>
        </authorList>
    </citation>
    <scope>NUCLEOTIDE SEQUENCE [LARGE SCALE GENOMIC DNA]</scope>
    <source>
        <strain evidence="2 3">NRRL 13405</strain>
    </source>
</reference>
<protein>
    <recommendedName>
        <fullName evidence="1">F-box domain-containing protein</fullName>
    </recommendedName>
</protein>
<dbReference type="STRING" id="2594813.A0A395MQS9"/>
<name>A0A395MQS9_9HYPO</name>
<evidence type="ECO:0000259" key="1">
    <source>
        <dbReference type="PROSITE" id="PS50181"/>
    </source>
</evidence>
<gene>
    <name evidence="2" type="ORF">FIE12Z_5921</name>
</gene>
<evidence type="ECO:0000313" key="2">
    <source>
        <dbReference type="EMBL" id="RFN49773.1"/>
    </source>
</evidence>
<dbReference type="PROSITE" id="PS50181">
    <property type="entry name" value="FBOX"/>
    <property type="match status" value="1"/>
</dbReference>
<feature type="domain" description="F-box" evidence="1">
    <location>
        <begin position="9"/>
        <end position="57"/>
    </location>
</feature>
<dbReference type="AlphaFoldDB" id="A0A395MQS9"/>
<keyword evidence="3" id="KW-1185">Reference proteome</keyword>
<dbReference type="EMBL" id="PXXK01000159">
    <property type="protein sequence ID" value="RFN49773.1"/>
    <property type="molecule type" value="Genomic_DNA"/>
</dbReference>
<accession>A0A395MQS9</accession>